<evidence type="ECO:0000313" key="3">
    <source>
        <dbReference type="EMBL" id="RXH34131.1"/>
    </source>
</evidence>
<dbReference type="GO" id="GO:0043041">
    <property type="term" value="P:amino acid activation for nonribosomal peptide biosynthetic process"/>
    <property type="evidence" value="ECO:0007669"/>
    <property type="project" value="TreeGrafter"/>
</dbReference>
<dbReference type="AlphaFoldDB" id="A0A4V1L2T6"/>
<accession>A0A4V1L2T6</accession>
<name>A0A4V1L2T6_9BRAD</name>
<dbReference type="GO" id="GO:0005737">
    <property type="term" value="C:cytoplasm"/>
    <property type="evidence" value="ECO:0007669"/>
    <property type="project" value="TreeGrafter"/>
</dbReference>
<dbReference type="InterPro" id="IPR023213">
    <property type="entry name" value="CAT-like_dom_sf"/>
</dbReference>
<dbReference type="PANTHER" id="PTHR45527">
    <property type="entry name" value="NONRIBOSOMAL PEPTIDE SYNTHETASE"/>
    <property type="match status" value="1"/>
</dbReference>
<feature type="non-terminal residue" evidence="3">
    <location>
        <position position="1"/>
    </location>
</feature>
<comment type="caution">
    <text evidence="3">The sequence shown here is derived from an EMBL/GenBank/DDBJ whole genome shotgun (WGS) entry which is preliminary data.</text>
</comment>
<dbReference type="Gene3D" id="3.30.559.30">
    <property type="entry name" value="Nonribosomal peptide synthetase, condensation domain"/>
    <property type="match status" value="1"/>
</dbReference>
<dbReference type="SUPFAM" id="SSF56801">
    <property type="entry name" value="Acetyl-CoA synthetase-like"/>
    <property type="match status" value="1"/>
</dbReference>
<dbReference type="Pfam" id="PF00668">
    <property type="entry name" value="Condensation"/>
    <property type="match status" value="1"/>
</dbReference>
<dbReference type="PROSITE" id="PS00455">
    <property type="entry name" value="AMP_BINDING"/>
    <property type="match status" value="1"/>
</dbReference>
<dbReference type="GO" id="GO:0031177">
    <property type="term" value="F:phosphopantetheine binding"/>
    <property type="evidence" value="ECO:0007669"/>
    <property type="project" value="TreeGrafter"/>
</dbReference>
<dbReference type="PANTHER" id="PTHR45527:SF1">
    <property type="entry name" value="FATTY ACID SYNTHASE"/>
    <property type="match status" value="1"/>
</dbReference>
<feature type="domain" description="AMP-dependent synthetase/ligase" evidence="1">
    <location>
        <begin position="123"/>
        <end position="452"/>
    </location>
</feature>
<organism evidence="3 4">
    <name type="scientific">Bradyrhizobium nanningense</name>
    <dbReference type="NCBI Taxonomy" id="1325118"/>
    <lineage>
        <taxon>Bacteria</taxon>
        <taxon>Pseudomonadati</taxon>
        <taxon>Pseudomonadota</taxon>
        <taxon>Alphaproteobacteria</taxon>
        <taxon>Hyphomicrobiales</taxon>
        <taxon>Nitrobacteraceae</taxon>
        <taxon>Bradyrhizobium</taxon>
    </lineage>
</organism>
<dbReference type="Gene3D" id="3.40.50.980">
    <property type="match status" value="2"/>
</dbReference>
<evidence type="ECO:0000259" key="1">
    <source>
        <dbReference type="Pfam" id="PF00501"/>
    </source>
</evidence>
<dbReference type="EMBL" id="LBJQ01000033">
    <property type="protein sequence ID" value="RXH34131.1"/>
    <property type="molecule type" value="Genomic_DNA"/>
</dbReference>
<dbReference type="Proteomes" id="UP000289546">
    <property type="component" value="Unassembled WGS sequence"/>
</dbReference>
<evidence type="ECO:0000259" key="2">
    <source>
        <dbReference type="Pfam" id="PF00668"/>
    </source>
</evidence>
<dbReference type="RefSeq" id="WP_164936026.1">
    <property type="nucleotide sequence ID" value="NZ_LBJQ01000033.1"/>
</dbReference>
<dbReference type="FunFam" id="3.40.50.980:FF:000001">
    <property type="entry name" value="Non-ribosomal peptide synthetase"/>
    <property type="match status" value="1"/>
</dbReference>
<dbReference type="Gene3D" id="2.30.38.10">
    <property type="entry name" value="Luciferase, Domain 3"/>
    <property type="match status" value="1"/>
</dbReference>
<evidence type="ECO:0008006" key="5">
    <source>
        <dbReference type="Google" id="ProtNLM"/>
    </source>
</evidence>
<dbReference type="GO" id="GO:0003824">
    <property type="term" value="F:catalytic activity"/>
    <property type="evidence" value="ECO:0007669"/>
    <property type="project" value="InterPro"/>
</dbReference>
<proteinExistence type="predicted"/>
<gene>
    <name evidence="3" type="ORF">XH99_09590</name>
</gene>
<reference evidence="3 4" key="1">
    <citation type="submission" date="2015-04" db="EMBL/GenBank/DDBJ databases">
        <title>Comparative genomics of rhizobia nodulating Arachis hypogaea in China.</title>
        <authorList>
            <person name="Li Y."/>
        </authorList>
    </citation>
    <scope>NUCLEOTIDE SEQUENCE [LARGE SCALE GENOMIC DNA]</scope>
    <source>
        <strain evidence="3 4">CCBAU 51757</strain>
    </source>
</reference>
<sequence length="452" mass="48636">TPLLQVMLAWENNALGALDLPGLSVEAAADELDQVEFDLELSLGEHGEEIAGTLGYATTLFDRATIERQRGYLLALLREMAADARQEVHRIELLSEAERTYLLEELNRTAATYPAERCIHELFEAQVHKAPDTVAVVCEDERLSYGELNARANRLAHHLIAFGVRPGDCIATVLDRSAALIAAQLAILKAGGVYVPIDRALPLPRRELLMADCAARLVLCGDDLVDATIPVLGIEPLLAGTGCSSDPGLSSSGEAAAYVMYTSGSTGRPKGVVVPHRAVNRLVINSDYVKVDAGDRVAWAGNVGFDASTFEIWAPLLNGGCIVVMHAATVRDAPSFARELEQHGVTSLFLTTALFNQYTSSIAPTLAQLKYLLCGGERGDLASFQRLLKEKGLVRLIHCYGPTETTTFATSWTCPDDFKGSMLPIGRPIANTRVYLLDGHGAPVPFGAVGEL</sequence>
<dbReference type="InterPro" id="IPR020845">
    <property type="entry name" value="AMP-binding_CS"/>
</dbReference>
<feature type="non-terminal residue" evidence="3">
    <location>
        <position position="452"/>
    </location>
</feature>
<feature type="domain" description="Condensation" evidence="2">
    <location>
        <begin position="2"/>
        <end position="102"/>
    </location>
</feature>
<dbReference type="Gene3D" id="3.30.559.10">
    <property type="entry name" value="Chloramphenicol acetyltransferase-like domain"/>
    <property type="match status" value="1"/>
</dbReference>
<evidence type="ECO:0000313" key="4">
    <source>
        <dbReference type="Proteomes" id="UP000289546"/>
    </source>
</evidence>
<dbReference type="GO" id="GO:0044550">
    <property type="term" value="P:secondary metabolite biosynthetic process"/>
    <property type="evidence" value="ECO:0007669"/>
    <property type="project" value="TreeGrafter"/>
</dbReference>
<protein>
    <recommendedName>
        <fullName evidence="5">AMP-dependent synthetase/ligase domain-containing protein</fullName>
    </recommendedName>
</protein>
<dbReference type="InterPro" id="IPR001242">
    <property type="entry name" value="Condensation_dom"/>
</dbReference>
<dbReference type="Pfam" id="PF00501">
    <property type="entry name" value="AMP-binding"/>
    <property type="match status" value="1"/>
</dbReference>
<dbReference type="InterPro" id="IPR000873">
    <property type="entry name" value="AMP-dep_synth/lig_dom"/>
</dbReference>
<keyword evidence="4" id="KW-1185">Reference proteome</keyword>
<dbReference type="SUPFAM" id="SSF52777">
    <property type="entry name" value="CoA-dependent acyltransferases"/>
    <property type="match status" value="1"/>
</dbReference>